<dbReference type="EC" id="2.7.13.3" evidence="1"/>
<sequence length="1546" mass="168882">VDVDVKGEMLDLKTTINEMVDQLNTFSSEVTRVAREVGTDGVLGGQANVPNVDGTWMDLTNNVNRMADNLTKQVRDIANVTRAISAGDLTKKVEVPLSGEMEGLKTTINTMVDQLSTFAAEVSRVAKAVGTEGILGGQANVPNVDGTWKDLTDNVNNMADNLTNQVREFGRISSAASAGDYSSMITVNAQGEMDALKSQINSMVSSLRESLIRNVQARDAAELASRAKSELLANMSHEVRTPLHGIIGMTALTLETNLTHSQRDSLMVVSSLSNSLLTILNDLLDLSKIEAGRMSVESIAFALRTSLVGVLRMMSLKAMQKGLRFMFYCDPKIPDNLIGDPHRLRQVLTNLIGNAIKFTNEGEIFVTTSMIDREASQLELEVSVQDTGIGIPKDKLTMIFDSFAQADGSTTRKYGGTGLGLSISKQLCELLGGHIRVESEYGLGSNFIFTLKAECIEPEFSYYEKRILPYRKRNLLLVYNVRQRPQIRPVMAKLRDMLADFHLSSAIVESMDEARQLLWRGAQSRQIFDTFVVDSLYTAQQLRTCGLSNLNSVPIVYLCEATSRGIDVNRVMDMSINSYLDVPFDHARVASAIIPALETLSLVPDLTKYRRRPLHVLLAEDNVVNQKLALRILQKCQHKVEVVSNGQLAVEAVMDQWQRNLEIYGKHIRPSAPTSPRSLARLPPQPPRPQPPQPGPDAGDSEPAASGSGDPALTRAPGVYAPEGAAWSVKSEGSSKDDLSDVDSDHSDSDGAGGVSGSMADSPGRRQLQYAEGTVFGESVYPPAIRAASDVPPALDPMLRPPMPDNDGDAAVPMNLLEYELSMRKPAGVRDLRSKYGRVPMPYDIVLMDVQMPVMGGFESTDKIREWEEREGVDFRTPIVALTAHAMLGDRERCLASGMDEYVTKPLRFETLLVTMSKFYPRRYTESGDIVPILDPITSSDEDDEDDEDDEGSSAQYSDDFEEYSDIDDDDDDDSEEDDSEEDDDDDDGLASRGYQYSDDSDLGDLDGTGFGIEEDLSLAHKSKRGKRGKKSASGRQPRQRASPAGESLDPNVAAYQHAREFARNNPTQHGTESRAARQARAARQLQKRVDMYKLRYGSDFRGLADMPEEVQRSRQRSKSAEGGHSRAGSRRPSDDVPLSDVPEADESASHSPARQTPNPASSSSAAADQGAQAESGSGNADQLGTMSLDAAKRQTSGSAFRTAAVVYTDRDDARDSRRGSGSRRGDRAAQGRRDSHKPRRTRLDKQHSPFDMSQPDEYSPPPPPPPRRRHSGHRAPAHKGKDKRSSASRWYEAEMLRGYSEVPAPYTVTFNAAEHGMTEEAFDMQNYLDMPRHSIIDPSILTYDAPATVAQHSNYAAAAELQPSGSPATPPEGAAGYLMHHLSGSSWSVAKPADASLLQPVLDTADEAKSHLSFGQASSFPDDAIGAIRAAAMQSDIDDVPTEPADPRTELSSHRPTSYSEPLPAPPPPAGDSMPPHQSPPADMSRASPRIGGLDASASIARETAPAQPRPQPKLSRNVRERLMRAKMKQLQKHKDQSPPDEPPA</sequence>
<keyword evidence="1" id="KW-0808">Transferase</keyword>
<protein>
    <submittedName>
        <fullName evidence="1">Histidine kinase osmosensor</fullName>
        <ecNumber evidence="1">2.7.13.3</ecNumber>
    </submittedName>
</protein>
<evidence type="ECO:0000313" key="2">
    <source>
        <dbReference type="Proteomes" id="UP001140234"/>
    </source>
</evidence>
<evidence type="ECO:0000313" key="1">
    <source>
        <dbReference type="EMBL" id="KAJ2773357.1"/>
    </source>
</evidence>
<name>A0ACC1K4R0_9FUNG</name>
<proteinExistence type="predicted"/>
<keyword evidence="1" id="KW-0418">Kinase</keyword>
<organism evidence="1 2">
    <name type="scientific">Coemansia nantahalensis</name>
    <dbReference type="NCBI Taxonomy" id="2789366"/>
    <lineage>
        <taxon>Eukaryota</taxon>
        <taxon>Fungi</taxon>
        <taxon>Fungi incertae sedis</taxon>
        <taxon>Zoopagomycota</taxon>
        <taxon>Kickxellomycotina</taxon>
        <taxon>Kickxellomycetes</taxon>
        <taxon>Kickxellales</taxon>
        <taxon>Kickxellaceae</taxon>
        <taxon>Coemansia</taxon>
    </lineage>
</organism>
<keyword evidence="2" id="KW-1185">Reference proteome</keyword>
<comment type="caution">
    <text evidence="1">The sequence shown here is derived from an EMBL/GenBank/DDBJ whole genome shotgun (WGS) entry which is preliminary data.</text>
</comment>
<reference evidence="1" key="1">
    <citation type="submission" date="2022-07" db="EMBL/GenBank/DDBJ databases">
        <title>Phylogenomic reconstructions and comparative analyses of Kickxellomycotina fungi.</title>
        <authorList>
            <person name="Reynolds N.K."/>
            <person name="Stajich J.E."/>
            <person name="Barry K."/>
            <person name="Grigoriev I.V."/>
            <person name="Crous P."/>
            <person name="Smith M.E."/>
        </authorList>
    </citation>
    <scope>NUCLEOTIDE SEQUENCE</scope>
    <source>
        <strain evidence="1">CBS 109366</strain>
    </source>
</reference>
<gene>
    <name evidence="1" type="primary">NIK1_1</name>
    <name evidence="1" type="ORF">IWQ57_001333</name>
</gene>
<dbReference type="Proteomes" id="UP001140234">
    <property type="component" value="Unassembled WGS sequence"/>
</dbReference>
<feature type="non-terminal residue" evidence="1">
    <location>
        <position position="1"/>
    </location>
</feature>
<accession>A0ACC1K4R0</accession>
<dbReference type="EMBL" id="JANBUJ010000235">
    <property type="protein sequence ID" value="KAJ2773357.1"/>
    <property type="molecule type" value="Genomic_DNA"/>
</dbReference>